<gene>
    <name evidence="3" type="primary">COBLL1</name>
    <name evidence="3" type="ORF">AOXY_G12630</name>
</gene>
<comment type="caution">
    <text evidence="3">The sequence shown here is derived from an EMBL/GenBank/DDBJ whole genome shotgun (WGS) entry which is preliminary data.</text>
</comment>
<feature type="region of interest" description="Disordered" evidence="1">
    <location>
        <begin position="825"/>
        <end position="929"/>
    </location>
</feature>
<dbReference type="Proteomes" id="UP001230051">
    <property type="component" value="Unassembled WGS sequence"/>
</dbReference>
<feature type="compositionally biased region" description="Polar residues" evidence="1">
    <location>
        <begin position="829"/>
        <end position="840"/>
    </location>
</feature>
<reference evidence="3" key="1">
    <citation type="submission" date="2022-02" db="EMBL/GenBank/DDBJ databases">
        <title>Atlantic sturgeon de novo genome assembly.</title>
        <authorList>
            <person name="Stock M."/>
            <person name="Klopp C."/>
            <person name="Guiguen Y."/>
            <person name="Cabau C."/>
            <person name="Parinello H."/>
            <person name="Santidrian Yebra-Pimentel E."/>
            <person name="Kuhl H."/>
            <person name="Dirks R.P."/>
            <person name="Guessner J."/>
            <person name="Wuertz S."/>
            <person name="Du K."/>
            <person name="Schartl M."/>
        </authorList>
    </citation>
    <scope>NUCLEOTIDE SEQUENCE</scope>
    <source>
        <strain evidence="3">STURGEONOMICS-FGT-2020</strain>
        <tissue evidence="3">Whole blood</tissue>
    </source>
</reference>
<evidence type="ECO:0000259" key="2">
    <source>
        <dbReference type="PROSITE" id="PS51082"/>
    </source>
</evidence>
<dbReference type="InterPro" id="IPR039895">
    <property type="entry name" value="COBL-like"/>
</dbReference>
<feature type="compositionally biased region" description="Polar residues" evidence="1">
    <location>
        <begin position="477"/>
        <end position="491"/>
    </location>
</feature>
<feature type="compositionally biased region" description="Polar residues" evidence="1">
    <location>
        <begin position="351"/>
        <end position="369"/>
    </location>
</feature>
<feature type="region of interest" description="Disordered" evidence="1">
    <location>
        <begin position="695"/>
        <end position="715"/>
    </location>
</feature>
<accession>A0AAD8G2C2</accession>
<evidence type="ECO:0000256" key="1">
    <source>
        <dbReference type="SAM" id="MobiDB-lite"/>
    </source>
</evidence>
<keyword evidence="4" id="KW-1185">Reference proteome</keyword>
<organism evidence="3 4">
    <name type="scientific">Acipenser oxyrinchus oxyrinchus</name>
    <dbReference type="NCBI Taxonomy" id="40147"/>
    <lineage>
        <taxon>Eukaryota</taxon>
        <taxon>Metazoa</taxon>
        <taxon>Chordata</taxon>
        <taxon>Craniata</taxon>
        <taxon>Vertebrata</taxon>
        <taxon>Euteleostomi</taxon>
        <taxon>Actinopterygii</taxon>
        <taxon>Chondrostei</taxon>
        <taxon>Acipenseriformes</taxon>
        <taxon>Acipenseridae</taxon>
        <taxon>Acipenser</taxon>
    </lineage>
</organism>
<name>A0AAD8G2C2_ACIOX</name>
<feature type="region of interest" description="Disordered" evidence="1">
    <location>
        <begin position="435"/>
        <end position="506"/>
    </location>
</feature>
<dbReference type="Pfam" id="PF09469">
    <property type="entry name" value="Cobl"/>
    <property type="match status" value="1"/>
</dbReference>
<dbReference type="Gene3D" id="3.10.20.90">
    <property type="entry name" value="Phosphatidylinositol 3-kinase Catalytic Subunit, Chain A, domain 1"/>
    <property type="match status" value="1"/>
</dbReference>
<dbReference type="GO" id="GO:0003785">
    <property type="term" value="F:actin monomer binding"/>
    <property type="evidence" value="ECO:0007669"/>
    <property type="project" value="InterPro"/>
</dbReference>
<feature type="compositionally biased region" description="Polar residues" evidence="1">
    <location>
        <begin position="41"/>
        <end position="53"/>
    </location>
</feature>
<feature type="domain" description="WH2" evidence="2">
    <location>
        <begin position="1081"/>
        <end position="1101"/>
    </location>
</feature>
<dbReference type="InterPro" id="IPR003124">
    <property type="entry name" value="WH2_dom"/>
</dbReference>
<evidence type="ECO:0000313" key="3">
    <source>
        <dbReference type="EMBL" id="KAK1166095.1"/>
    </source>
</evidence>
<dbReference type="PANTHER" id="PTHR21557">
    <property type="entry name" value="CORDON-BLEU"/>
    <property type="match status" value="1"/>
</dbReference>
<dbReference type="EMBL" id="JAGXEW010000011">
    <property type="protein sequence ID" value="KAK1166095.1"/>
    <property type="molecule type" value="Genomic_DNA"/>
</dbReference>
<feature type="compositionally biased region" description="Polar residues" evidence="1">
    <location>
        <begin position="311"/>
        <end position="335"/>
    </location>
</feature>
<feature type="region of interest" description="Disordered" evidence="1">
    <location>
        <begin position="297"/>
        <end position="410"/>
    </location>
</feature>
<feature type="region of interest" description="Disordered" evidence="1">
    <location>
        <begin position="41"/>
        <end position="70"/>
    </location>
</feature>
<feature type="compositionally biased region" description="Basic and acidic residues" evidence="1">
    <location>
        <begin position="698"/>
        <end position="715"/>
    </location>
</feature>
<proteinExistence type="predicted"/>
<dbReference type="InterPro" id="IPR019025">
    <property type="entry name" value="Cordon-bleu_ubiquitin_domain"/>
</dbReference>
<feature type="compositionally biased region" description="Polar residues" evidence="1">
    <location>
        <begin position="771"/>
        <end position="793"/>
    </location>
</feature>
<feature type="compositionally biased region" description="Low complexity" evidence="1">
    <location>
        <begin position="382"/>
        <end position="392"/>
    </location>
</feature>
<feature type="compositionally biased region" description="Polar residues" evidence="1">
    <location>
        <begin position="439"/>
        <end position="466"/>
    </location>
</feature>
<feature type="region of interest" description="Disordered" evidence="1">
    <location>
        <begin position="758"/>
        <end position="796"/>
    </location>
</feature>
<protein>
    <submittedName>
        <fullName evidence="3">Cordon-bleu protein-like 1</fullName>
    </submittedName>
</protein>
<sequence length="1125" mass="123047">MTELDWRRFETEEQLFLEAILQKERVFKEVARICKRMNQHQSQDDSSCLTPTRRTTKGKAPPPPSTVKRFDGSLVSQSVESPNIVMDQKENFIDQDITLTVVLPGGVEKSTTVHGSKPMMDLLIVLCGKYRLNPSSHTIELLSTNRNQIKFKPNALIGELEAEKVILKPKGMNEKKKKSAPVVPEATVRLVINYKKTQKTILRVSPQVPLQQLIPAVSEKCEFDPKRIVLLKEERSREALDLTKSLNDLGLREVYALDTGGISSGLHSFSVHQDQTSSEILKEKENKGFFNIFRRSKKKNEQAASAPASPTLIQKSGMRTSQSLRAHTYSSSTLPSDMPKKRRAPLPPMIVSQSMPQDLSNVQTNTQPASRPEREKDFTGISRQASSESSLRSTKRKAPPPPAPPCKMSQEQPLQEIHNKAGVFSQHCLEEINEKEEATVSNTEDSGATMHAQQGVHSPYTSSDLPSDTREIEPTSLADSADQQSSPTISESCEGETRNGMTTDGKQASVIVNSQARDHSVEEINGHSVTPSLQNNEVGSVTCKSEDTCTVTASEEPVKEQQVTASCIAIPADESSKECDTEKTNDFEKIQDPKTNSAVTKSVKMIDAAIQASAEMDSEDPAHEETKEEVQGQSIVKTRFITSEKKVHASNVTDINLITQDGWTQDMSIKKLHPTENECTPQTYEKTADCQTKSPVVYKRDSEPKPKPSNEATRDFIPKIGMTTYKIVPQKSLEKLKFYEVDVTLEVQDKTRNLETLTPLTDSKAEVPQYSDVQSASDSNETQSHNTGGTVQPNEMAAKNDDVVINNEDAISVHNAAQVNVKEAAGVSNDGQPLSPSETHYQPPPLSGVKEKKTPPATKPKPGSFRLPQQKRTPGYYVISAATKHGIGCTSPGPNETPQSPAKEEDTTPDKTVETVDETSFPPPPPIDLSELSVEKVKEGGAAAVVSRPLSYPNKGSAGLSFLKYRSFAAPKPYPSTSPSPFALAVSSAVKRSQFSRGSSLNAHTSQELPSASFLQSYTTKEVKEPSKVLKESSITICNSVQENDCQEKQEENQVKLQVQAQSCTSLGNRIPAPVSDPEEIRNTLLDAILSGDGAAKLKKVPAALNTISVNGGAIPTQPCSSPTE</sequence>
<feature type="compositionally biased region" description="Basic and acidic residues" evidence="1">
    <location>
        <begin position="902"/>
        <end position="914"/>
    </location>
</feature>
<evidence type="ECO:0000313" key="4">
    <source>
        <dbReference type="Proteomes" id="UP001230051"/>
    </source>
</evidence>
<dbReference type="PANTHER" id="PTHR21557:SF2">
    <property type="entry name" value="CORDON-BLEU PROTEIN-LIKE 1"/>
    <property type="match status" value="1"/>
</dbReference>
<dbReference type="PROSITE" id="PS51082">
    <property type="entry name" value="WH2"/>
    <property type="match status" value="1"/>
</dbReference>
<dbReference type="AlphaFoldDB" id="A0AAD8G2C2"/>